<keyword evidence="1 5" id="KW-0963">Cytoplasm</keyword>
<keyword evidence="2 5" id="KW-0328">Glycosyltransferase</keyword>
<keyword evidence="3 5" id="KW-0808">Transferase</keyword>
<feature type="binding site" evidence="5">
    <location>
        <position position="156"/>
    </location>
    <ligand>
        <name>xanthine</name>
        <dbReference type="ChEBI" id="CHEBI:17712"/>
    </ligand>
</feature>
<evidence type="ECO:0000259" key="7">
    <source>
        <dbReference type="Pfam" id="PF00156"/>
    </source>
</evidence>
<comment type="function">
    <text evidence="5">Converts the preformed base xanthine, a product of nucleic acid breakdown, to xanthosine 5'-monophosphate (XMP), so it can be reused for RNA or DNA synthesis.</text>
</comment>
<name>A0AAW7Z9A9_9FIRM</name>
<dbReference type="InterPro" id="IPR029057">
    <property type="entry name" value="PRTase-like"/>
</dbReference>
<comment type="catalytic activity">
    <reaction evidence="5">
        <text>XMP + diphosphate = xanthine + 5-phospho-alpha-D-ribose 1-diphosphate</text>
        <dbReference type="Rhea" id="RHEA:10800"/>
        <dbReference type="ChEBI" id="CHEBI:17712"/>
        <dbReference type="ChEBI" id="CHEBI:33019"/>
        <dbReference type="ChEBI" id="CHEBI:57464"/>
        <dbReference type="ChEBI" id="CHEBI:58017"/>
        <dbReference type="EC" id="2.4.2.22"/>
    </reaction>
</comment>
<protein>
    <recommendedName>
        <fullName evidence="5 6">Xanthine phosphoribosyltransferase</fullName>
        <shortName evidence="5">XPRTase</shortName>
        <ecNumber evidence="5 6">2.4.2.22</ecNumber>
    </recommendedName>
</protein>
<dbReference type="CDD" id="cd06223">
    <property type="entry name" value="PRTases_typeI"/>
    <property type="match status" value="1"/>
</dbReference>
<evidence type="ECO:0000256" key="3">
    <source>
        <dbReference type="ARBA" id="ARBA00022679"/>
    </source>
</evidence>
<comment type="caution">
    <text evidence="8">The sequence shown here is derived from an EMBL/GenBank/DDBJ whole genome shotgun (WGS) entry which is preliminary data.</text>
</comment>
<evidence type="ECO:0000256" key="6">
    <source>
        <dbReference type="NCBIfam" id="TIGR01744"/>
    </source>
</evidence>
<proteinExistence type="inferred from homology"/>
<comment type="subunit">
    <text evidence="5">Homodimer.</text>
</comment>
<dbReference type="AlphaFoldDB" id="A0AAW7Z9A9"/>
<evidence type="ECO:0000256" key="5">
    <source>
        <dbReference type="HAMAP-Rule" id="MF_01184"/>
    </source>
</evidence>
<dbReference type="RefSeq" id="WP_304540682.1">
    <property type="nucleotide sequence ID" value="NZ_JARPTC010000002.1"/>
</dbReference>
<dbReference type="NCBIfam" id="TIGR01744">
    <property type="entry name" value="XPRTase"/>
    <property type="match status" value="1"/>
</dbReference>
<feature type="binding site" evidence="5">
    <location>
        <begin position="128"/>
        <end position="132"/>
    </location>
    <ligand>
        <name>5-phospho-alpha-D-ribose 1-diphosphate</name>
        <dbReference type="ChEBI" id="CHEBI:58017"/>
    </ligand>
</feature>
<dbReference type="GO" id="GO:0005737">
    <property type="term" value="C:cytoplasm"/>
    <property type="evidence" value="ECO:0007669"/>
    <property type="project" value="UniProtKB-SubCell"/>
</dbReference>
<dbReference type="InterPro" id="IPR000836">
    <property type="entry name" value="PRTase_dom"/>
</dbReference>
<reference evidence="8" key="1">
    <citation type="journal article" date="2023" name="J. Hazard. Mater.">
        <title>Anaerobic biodegradation of pyrene and benzo[a]pyrene by a new sulfate-reducing Desulforamulus aquiferis strain DSA.</title>
        <authorList>
            <person name="Zhang Z."/>
            <person name="Sun J."/>
            <person name="Gong X."/>
            <person name="Wang C."/>
            <person name="Wang H."/>
        </authorList>
    </citation>
    <scope>NUCLEOTIDE SEQUENCE</scope>
    <source>
        <strain evidence="8">DSA</strain>
    </source>
</reference>
<gene>
    <name evidence="5" type="primary">xpt</name>
    <name evidence="8" type="ORF">P6N53_01820</name>
</gene>
<dbReference type="Gene3D" id="3.40.50.2020">
    <property type="match status" value="1"/>
</dbReference>
<dbReference type="Pfam" id="PF00156">
    <property type="entry name" value="Pribosyltran"/>
    <property type="match status" value="1"/>
</dbReference>
<feature type="binding site" evidence="5">
    <location>
        <position position="20"/>
    </location>
    <ligand>
        <name>xanthine</name>
        <dbReference type="ChEBI" id="CHEBI:17712"/>
    </ligand>
</feature>
<comment type="similarity">
    <text evidence="5">Belongs to the purine/pyrimidine phosphoribosyltransferase family. Xpt subfamily.</text>
</comment>
<evidence type="ECO:0000256" key="2">
    <source>
        <dbReference type="ARBA" id="ARBA00022676"/>
    </source>
</evidence>
<dbReference type="NCBIfam" id="NF006671">
    <property type="entry name" value="PRK09219.1"/>
    <property type="match status" value="1"/>
</dbReference>
<evidence type="ECO:0000313" key="9">
    <source>
        <dbReference type="Proteomes" id="UP001172911"/>
    </source>
</evidence>
<evidence type="ECO:0000313" key="8">
    <source>
        <dbReference type="EMBL" id="MDO7785965.1"/>
    </source>
</evidence>
<feature type="binding site" evidence="5">
    <location>
        <position position="27"/>
    </location>
    <ligand>
        <name>xanthine</name>
        <dbReference type="ChEBI" id="CHEBI:17712"/>
    </ligand>
</feature>
<comment type="subcellular location">
    <subcellularLocation>
        <location evidence="5">Cytoplasm</location>
    </subcellularLocation>
</comment>
<dbReference type="HAMAP" id="MF_01184">
    <property type="entry name" value="XPRTase"/>
    <property type="match status" value="1"/>
</dbReference>
<dbReference type="SUPFAM" id="SSF53271">
    <property type="entry name" value="PRTase-like"/>
    <property type="match status" value="1"/>
</dbReference>
<sequence>MELLKEKIQQDGQIISDHILKVDSFINHMVDPDLMLEIGHEFARRFAKQEITKVLTIEASGIAVGLTTAMALKVPLLFAKKQRPSTLEQGYYSSNIYSFTKNQSVDVFVAKQYITSDDKVLIVDDFLARGEALRGMASLVRQANAELVGIGIVIEKAFQGGGQQLRESGVRIESLIRINSLAGGKLDLID</sequence>
<keyword evidence="4 5" id="KW-0660">Purine salvage</keyword>
<dbReference type="InterPro" id="IPR010079">
    <property type="entry name" value="Xanthine_PRibTrfase"/>
</dbReference>
<dbReference type="EMBL" id="JARPTC010000002">
    <property type="protein sequence ID" value="MDO7785965.1"/>
    <property type="molecule type" value="Genomic_DNA"/>
</dbReference>
<evidence type="ECO:0000256" key="1">
    <source>
        <dbReference type="ARBA" id="ARBA00022490"/>
    </source>
</evidence>
<organism evidence="8 9">
    <name type="scientific">Desulforamulus aquiferis</name>
    <dbReference type="NCBI Taxonomy" id="1397668"/>
    <lineage>
        <taxon>Bacteria</taxon>
        <taxon>Bacillati</taxon>
        <taxon>Bacillota</taxon>
        <taxon>Clostridia</taxon>
        <taxon>Eubacteriales</taxon>
        <taxon>Peptococcaceae</taxon>
        <taxon>Desulforamulus</taxon>
    </lineage>
</organism>
<feature type="domain" description="Phosphoribosyltransferase" evidence="7">
    <location>
        <begin position="45"/>
        <end position="157"/>
    </location>
</feature>
<keyword evidence="9" id="KW-1185">Reference proteome</keyword>
<dbReference type="Proteomes" id="UP001172911">
    <property type="component" value="Unassembled WGS sequence"/>
</dbReference>
<evidence type="ECO:0000256" key="4">
    <source>
        <dbReference type="ARBA" id="ARBA00022726"/>
    </source>
</evidence>
<dbReference type="EC" id="2.4.2.22" evidence="5 6"/>
<dbReference type="GO" id="GO:0046110">
    <property type="term" value="P:xanthine metabolic process"/>
    <property type="evidence" value="ECO:0007669"/>
    <property type="project" value="UniProtKB-UniRule"/>
</dbReference>
<dbReference type="GO" id="GO:0032265">
    <property type="term" value="P:XMP salvage"/>
    <property type="evidence" value="ECO:0007669"/>
    <property type="project" value="UniProtKB-UniRule"/>
</dbReference>
<accession>A0AAW7Z9A9</accession>
<dbReference type="GO" id="GO:0000310">
    <property type="term" value="F:xanthine phosphoribosyltransferase activity"/>
    <property type="evidence" value="ECO:0007669"/>
    <property type="project" value="UniProtKB-UniRule"/>
</dbReference>
<reference evidence="8" key="2">
    <citation type="submission" date="2023-03" db="EMBL/GenBank/DDBJ databases">
        <authorList>
            <person name="Zhang Z."/>
        </authorList>
    </citation>
    <scope>NUCLEOTIDE SEQUENCE</scope>
    <source>
        <strain evidence="8">DSA</strain>
    </source>
</reference>
<dbReference type="InterPro" id="IPR050118">
    <property type="entry name" value="Pur/Pyrimidine_PRTase"/>
</dbReference>
<dbReference type="GO" id="GO:0006166">
    <property type="term" value="P:purine ribonucleoside salvage"/>
    <property type="evidence" value="ECO:0007669"/>
    <property type="project" value="UniProtKB-KW"/>
</dbReference>
<dbReference type="PANTHER" id="PTHR43864">
    <property type="entry name" value="HYPOXANTHINE/GUANINE PHOSPHORIBOSYLTRANSFERASE"/>
    <property type="match status" value="1"/>
</dbReference>
<dbReference type="PANTHER" id="PTHR43864:SF1">
    <property type="entry name" value="XANTHINE PHOSPHORIBOSYLTRANSFERASE"/>
    <property type="match status" value="1"/>
</dbReference>
<comment type="pathway">
    <text evidence="5">Purine metabolism; XMP biosynthesis via salvage pathway; XMP from xanthine: step 1/1.</text>
</comment>